<dbReference type="AlphaFoldDB" id="W4LM39"/>
<gene>
    <name evidence="1" type="ORF">ETSY2_42255</name>
</gene>
<protein>
    <recommendedName>
        <fullName evidence="3">DUF3368 domain-containing protein</fullName>
    </recommendedName>
</protein>
<name>W4LM39_9BACT</name>
<dbReference type="EMBL" id="AZHX01001913">
    <property type="protein sequence ID" value="ETW98765.1"/>
    <property type="molecule type" value="Genomic_DNA"/>
</dbReference>
<dbReference type="PANTHER" id="PTHR39550:SF1">
    <property type="entry name" value="SLL0658 PROTEIN"/>
    <property type="match status" value="1"/>
</dbReference>
<dbReference type="PANTHER" id="PTHR39550">
    <property type="entry name" value="SLL0658 PROTEIN"/>
    <property type="match status" value="1"/>
</dbReference>
<sequence length="175" mass="19707">MIVSNAGPILAFARANHFDLLRDVIQILIIPNAIYEEIVIRGVGRPGSEEVSRAEWIRRKHVSQRTVVKGFPKALHLGEREAIALAYARGDVLLIDDRAARRVAEEYGVRCMGSLRVLEEAKDRALIPAIKPILDDLIFSGLYISASLYQSFLCHIGEEREHSVILTPHREPLYN</sequence>
<organism evidence="1 2">
    <name type="scientific">Candidatus Entotheonella gemina</name>
    <dbReference type="NCBI Taxonomy" id="1429439"/>
    <lineage>
        <taxon>Bacteria</taxon>
        <taxon>Pseudomonadati</taxon>
        <taxon>Nitrospinota/Tectimicrobiota group</taxon>
        <taxon>Candidatus Tectimicrobiota</taxon>
        <taxon>Candidatus Entotheonellia</taxon>
        <taxon>Candidatus Entotheonellales</taxon>
        <taxon>Candidatus Entotheonellaceae</taxon>
        <taxon>Candidatus Entotheonella</taxon>
    </lineage>
</organism>
<reference evidence="1 2" key="1">
    <citation type="journal article" date="2014" name="Nature">
        <title>An environmental bacterial taxon with a large and distinct metabolic repertoire.</title>
        <authorList>
            <person name="Wilson M.C."/>
            <person name="Mori T."/>
            <person name="Ruckert C."/>
            <person name="Uria A.R."/>
            <person name="Helf M.J."/>
            <person name="Takada K."/>
            <person name="Gernert C."/>
            <person name="Steffens U.A."/>
            <person name="Heycke N."/>
            <person name="Schmitt S."/>
            <person name="Rinke C."/>
            <person name="Helfrich E.J."/>
            <person name="Brachmann A.O."/>
            <person name="Gurgui C."/>
            <person name="Wakimoto T."/>
            <person name="Kracht M."/>
            <person name="Crusemann M."/>
            <person name="Hentschel U."/>
            <person name="Abe I."/>
            <person name="Matsunaga S."/>
            <person name="Kalinowski J."/>
            <person name="Takeyama H."/>
            <person name="Piel J."/>
        </authorList>
    </citation>
    <scope>NUCLEOTIDE SEQUENCE [LARGE SCALE GENOMIC DNA]</scope>
    <source>
        <strain evidence="2">TSY2</strain>
    </source>
</reference>
<evidence type="ECO:0000313" key="2">
    <source>
        <dbReference type="Proteomes" id="UP000019140"/>
    </source>
</evidence>
<accession>W4LM39</accession>
<dbReference type="Proteomes" id="UP000019140">
    <property type="component" value="Unassembled WGS sequence"/>
</dbReference>
<dbReference type="Pfam" id="PF11848">
    <property type="entry name" value="DUF3368"/>
    <property type="match status" value="1"/>
</dbReference>
<comment type="caution">
    <text evidence="1">The sequence shown here is derived from an EMBL/GenBank/DDBJ whole genome shotgun (WGS) entry which is preliminary data.</text>
</comment>
<evidence type="ECO:0008006" key="3">
    <source>
        <dbReference type="Google" id="ProtNLM"/>
    </source>
</evidence>
<evidence type="ECO:0000313" key="1">
    <source>
        <dbReference type="EMBL" id="ETW98765.1"/>
    </source>
</evidence>
<feature type="non-terminal residue" evidence="1">
    <location>
        <position position="175"/>
    </location>
</feature>
<keyword evidence="2" id="KW-1185">Reference proteome</keyword>
<dbReference type="InterPro" id="IPR021799">
    <property type="entry name" value="PIN-like_prokaryotic"/>
</dbReference>
<dbReference type="HOGENOM" id="CLU_115769_0_1_7"/>
<proteinExistence type="predicted"/>